<evidence type="ECO:0000313" key="2">
    <source>
        <dbReference type="Proteomes" id="UP000033651"/>
    </source>
</evidence>
<keyword evidence="2" id="KW-1185">Reference proteome</keyword>
<dbReference type="InterPro" id="IPR051411">
    <property type="entry name" value="Polyketide_trans_af380"/>
</dbReference>
<reference evidence="1 2" key="1">
    <citation type="submission" date="2015-03" db="EMBL/GenBank/DDBJ databases">
        <title>Draft genome sequence of Luteibacter yeojuensis strain SU11.</title>
        <authorList>
            <person name="Sulaiman J."/>
            <person name="Priya K."/>
            <person name="Chan K.-G."/>
        </authorList>
    </citation>
    <scope>NUCLEOTIDE SEQUENCE [LARGE SCALE GENOMIC DNA]</scope>
    <source>
        <strain evidence="1 2">SU11</strain>
    </source>
</reference>
<dbReference type="OrthoDB" id="9805123at2"/>
<accession>A0A0F3KWW1</accession>
<proteinExistence type="predicted"/>
<dbReference type="Proteomes" id="UP000033651">
    <property type="component" value="Unassembled WGS sequence"/>
</dbReference>
<organism evidence="1 2">
    <name type="scientific">Luteibacter yeojuensis</name>
    <dbReference type="NCBI Taxonomy" id="345309"/>
    <lineage>
        <taxon>Bacteria</taxon>
        <taxon>Pseudomonadati</taxon>
        <taxon>Pseudomonadota</taxon>
        <taxon>Gammaproteobacteria</taxon>
        <taxon>Lysobacterales</taxon>
        <taxon>Rhodanobacteraceae</taxon>
        <taxon>Luteibacter</taxon>
    </lineage>
</organism>
<dbReference type="RefSeq" id="WP_045828800.1">
    <property type="nucleotide sequence ID" value="NZ_JZRB01000014.1"/>
</dbReference>
<dbReference type="EMBL" id="JZRB01000014">
    <property type="protein sequence ID" value="KJV35703.1"/>
    <property type="molecule type" value="Genomic_DNA"/>
</dbReference>
<dbReference type="Gene3D" id="3.40.50.1820">
    <property type="entry name" value="alpha/beta hydrolase"/>
    <property type="match status" value="1"/>
</dbReference>
<dbReference type="AlphaFoldDB" id="A0A0F3KWW1"/>
<dbReference type="PANTHER" id="PTHR47751:SF1">
    <property type="entry name" value="SUPERFAMILY HYDROLASE, PUTATIVE (AFU_ORTHOLOGUE AFUA_2G16580)-RELATED"/>
    <property type="match status" value="1"/>
</dbReference>
<sequence>MSIKKQRVTFTNGDQQLVGHLRLPQAFDDTKRYPAIVVVGPGSSVKEQAGAVYAGKLAERGFITLVFDPSFQGESSGTPRDLESPAVRIEDIRCAVDFLVTLAYVDDESIGLLGICAGGGYAVSAAMIERRFKAVGTVVANDIGAAFRRMQPQAGAVEAMLGAVAAQRTARSRGEPDVHAPWIPGVDEAKAMGITDASLLNAIDYYATPRGGHAHRTNLRLMVSDALLLGFDAFHLVGELLVQPLQVIVGGKLGTTFSHEAGKALWERARNRRDFVVIEGADHYDLYDRQPYVDQAMASLAALYDDVLSSRRGEAHG</sequence>
<gene>
    <name evidence="1" type="ORF">VI08_06810</name>
</gene>
<dbReference type="PANTHER" id="PTHR47751">
    <property type="entry name" value="SUPERFAMILY HYDROLASE, PUTATIVE (AFU_ORTHOLOGUE AFUA_2G16580)-RELATED"/>
    <property type="match status" value="1"/>
</dbReference>
<protein>
    <recommendedName>
        <fullName evidence="3">Alpha/beta hydrolase</fullName>
    </recommendedName>
</protein>
<dbReference type="Gene3D" id="1.10.10.800">
    <property type="match status" value="1"/>
</dbReference>
<dbReference type="InterPro" id="IPR029058">
    <property type="entry name" value="AB_hydrolase_fold"/>
</dbReference>
<comment type="caution">
    <text evidence="1">The sequence shown here is derived from an EMBL/GenBank/DDBJ whole genome shotgun (WGS) entry which is preliminary data.</text>
</comment>
<evidence type="ECO:0008006" key="3">
    <source>
        <dbReference type="Google" id="ProtNLM"/>
    </source>
</evidence>
<dbReference type="SUPFAM" id="SSF53474">
    <property type="entry name" value="alpha/beta-Hydrolases"/>
    <property type="match status" value="1"/>
</dbReference>
<evidence type="ECO:0000313" key="1">
    <source>
        <dbReference type="EMBL" id="KJV35703.1"/>
    </source>
</evidence>
<dbReference type="PATRIC" id="fig|345309.4.peg.565"/>
<name>A0A0F3KWW1_9GAMM</name>